<reference evidence="1" key="1">
    <citation type="journal article" date="2016" name="Proc. Natl. Acad. Sci. U.S.A.">
        <title>Lipid metabolic changes in an early divergent fungus govern the establishment of a mutualistic symbiosis with endobacteria.</title>
        <authorList>
            <person name="Lastovetsky O.A."/>
            <person name="Gaspar M.L."/>
            <person name="Mondo S.J."/>
            <person name="LaButti K.M."/>
            <person name="Sandor L."/>
            <person name="Grigoriev I.V."/>
            <person name="Henry S.A."/>
            <person name="Pawlowska T.E."/>
        </authorList>
    </citation>
    <scope>NUCLEOTIDE SEQUENCE [LARGE SCALE GENOMIC DNA]</scope>
    <source>
        <strain evidence="1">ATCC 52814</strain>
    </source>
</reference>
<sequence>MIKLGSQAKICTNLQSVKKHDPIEEFSEKWVRDSILRMPDCFSTMTCLSSMTTLRLIFCMNSGSLCTEPSRANLGRCSAKEQVWLFLLPEMRKEDWKQKTGCKKSHRCSSGYPVQDI</sequence>
<dbReference type="EMBL" id="KV922007">
    <property type="protein sequence ID" value="ORE03349.1"/>
    <property type="molecule type" value="Genomic_DNA"/>
</dbReference>
<gene>
    <name evidence="1" type="ORF">BCV72DRAFT_315583</name>
</gene>
<organism evidence="1">
    <name type="scientific">Rhizopus microsporus var. microsporus</name>
    <dbReference type="NCBI Taxonomy" id="86635"/>
    <lineage>
        <taxon>Eukaryota</taxon>
        <taxon>Fungi</taxon>
        <taxon>Fungi incertae sedis</taxon>
        <taxon>Mucoromycota</taxon>
        <taxon>Mucoromycotina</taxon>
        <taxon>Mucoromycetes</taxon>
        <taxon>Mucorales</taxon>
        <taxon>Mucorineae</taxon>
        <taxon>Rhizopodaceae</taxon>
        <taxon>Rhizopus</taxon>
    </lineage>
</organism>
<dbReference type="AlphaFoldDB" id="A0A1X0QUC6"/>
<dbReference type="Proteomes" id="UP000242414">
    <property type="component" value="Unassembled WGS sequence"/>
</dbReference>
<protein>
    <submittedName>
        <fullName evidence="1">Uncharacterized protein</fullName>
    </submittedName>
</protein>
<name>A0A1X0QUC6_RHIZD</name>
<proteinExistence type="predicted"/>
<dbReference type="VEuPathDB" id="FungiDB:BCV72DRAFT_315583"/>
<evidence type="ECO:0000313" key="1">
    <source>
        <dbReference type="EMBL" id="ORE03349.1"/>
    </source>
</evidence>
<accession>A0A1X0QUC6</accession>